<accession>A0A937F5H5</accession>
<proteinExistence type="predicted"/>
<dbReference type="GO" id="GO:0016757">
    <property type="term" value="F:glycosyltransferase activity"/>
    <property type="evidence" value="ECO:0007669"/>
    <property type="project" value="InterPro"/>
</dbReference>
<dbReference type="PANTHER" id="PTHR45947:SF3">
    <property type="entry name" value="SULFOQUINOVOSYL TRANSFERASE SQD2"/>
    <property type="match status" value="1"/>
</dbReference>
<dbReference type="Gene3D" id="3.40.50.2000">
    <property type="entry name" value="Glycogen Phosphorylase B"/>
    <property type="match status" value="2"/>
</dbReference>
<evidence type="ECO:0000259" key="2">
    <source>
        <dbReference type="Pfam" id="PF00534"/>
    </source>
</evidence>
<dbReference type="SUPFAM" id="SSF53756">
    <property type="entry name" value="UDP-Glycosyltransferase/glycogen phosphorylase"/>
    <property type="match status" value="1"/>
</dbReference>
<dbReference type="Proteomes" id="UP000659388">
    <property type="component" value="Unassembled WGS sequence"/>
</dbReference>
<name>A0A937F5H5_9BACT</name>
<feature type="domain" description="Glycosyl transferase family 1" evidence="2">
    <location>
        <begin position="187"/>
        <end position="339"/>
    </location>
</feature>
<gene>
    <name evidence="3" type="ORF">JL102_04515</name>
</gene>
<keyword evidence="1" id="KW-1133">Transmembrane helix</keyword>
<protein>
    <submittedName>
        <fullName evidence="3">Glycosyltransferase family 4 protein</fullName>
    </submittedName>
</protein>
<sequence>MARKKLLHVLYSGQGGLGTYFMNFVNSDQNGNFEHYAFFYGIEPLDEELKHFCLLNNINYRYQLRSGKLDLKAIRLCNNFIRKNRIEYVFLHTFSMSLLTFLAFFNSWKVIAVDHTTHHIKTKIEKIFTMLNHFFADKMVFFYKNQFDAIKGTFPFLCKRKNSIVIAKTVDTNAFKPHDTISENEVFTLGVATRLVKGKLLDLLIQAIYELKKEGYLVRLKIAGQGPEGENMKKLTSSLGLTREIIFTGLLNRNDLIKFYQSLDIYVHPSEGETICYSIMEAQACALPILASNVDGISNYLSKENGGVLFNNTVGGIIEKLKLFYDNEELMVEYSRSSRNAMIELFKKNNNSDCLLSIL</sequence>
<evidence type="ECO:0000313" key="3">
    <source>
        <dbReference type="EMBL" id="MBL3655381.1"/>
    </source>
</evidence>
<dbReference type="AlphaFoldDB" id="A0A937F5H5"/>
<reference evidence="3" key="1">
    <citation type="submission" date="2021-01" db="EMBL/GenBank/DDBJ databases">
        <title>Fulvivirga kasyanovii gen. nov., sp nov., a novel member of the phylum Bacteroidetes isolated from seawater in a mussel farm.</title>
        <authorList>
            <person name="Zhao L.-H."/>
            <person name="Wang Z.-J."/>
        </authorList>
    </citation>
    <scope>NUCLEOTIDE SEQUENCE</scope>
    <source>
        <strain evidence="3">2943</strain>
    </source>
</reference>
<keyword evidence="1" id="KW-0812">Transmembrane</keyword>
<keyword evidence="1" id="KW-0472">Membrane</keyword>
<dbReference type="CDD" id="cd03801">
    <property type="entry name" value="GT4_PimA-like"/>
    <property type="match status" value="1"/>
</dbReference>
<dbReference type="PANTHER" id="PTHR45947">
    <property type="entry name" value="SULFOQUINOVOSYL TRANSFERASE SQD2"/>
    <property type="match status" value="1"/>
</dbReference>
<comment type="caution">
    <text evidence="3">The sequence shown here is derived from an EMBL/GenBank/DDBJ whole genome shotgun (WGS) entry which is preliminary data.</text>
</comment>
<evidence type="ECO:0000256" key="1">
    <source>
        <dbReference type="SAM" id="Phobius"/>
    </source>
</evidence>
<evidence type="ECO:0000313" key="4">
    <source>
        <dbReference type="Proteomes" id="UP000659388"/>
    </source>
</evidence>
<feature type="transmembrane region" description="Helical" evidence="1">
    <location>
        <begin position="88"/>
        <end position="108"/>
    </location>
</feature>
<dbReference type="EMBL" id="JAESIY010000002">
    <property type="protein sequence ID" value="MBL3655381.1"/>
    <property type="molecule type" value="Genomic_DNA"/>
</dbReference>
<organism evidence="3 4">
    <name type="scientific">Fulvivirga sediminis</name>
    <dbReference type="NCBI Taxonomy" id="2803949"/>
    <lineage>
        <taxon>Bacteria</taxon>
        <taxon>Pseudomonadati</taxon>
        <taxon>Bacteroidota</taxon>
        <taxon>Cytophagia</taxon>
        <taxon>Cytophagales</taxon>
        <taxon>Fulvivirgaceae</taxon>
        <taxon>Fulvivirga</taxon>
    </lineage>
</organism>
<dbReference type="Pfam" id="PF00534">
    <property type="entry name" value="Glycos_transf_1"/>
    <property type="match status" value="1"/>
</dbReference>
<dbReference type="InterPro" id="IPR001296">
    <property type="entry name" value="Glyco_trans_1"/>
</dbReference>
<dbReference type="InterPro" id="IPR050194">
    <property type="entry name" value="Glycosyltransferase_grp1"/>
</dbReference>
<keyword evidence="4" id="KW-1185">Reference proteome</keyword>
<dbReference type="RefSeq" id="WP_202243058.1">
    <property type="nucleotide sequence ID" value="NZ_JAESIY010000002.1"/>
</dbReference>